<accession>A0A0G1CBE6</accession>
<dbReference type="SMART" id="SM00382">
    <property type="entry name" value="AAA"/>
    <property type="match status" value="1"/>
</dbReference>
<feature type="domain" description="AAA+ ATPase" evidence="2">
    <location>
        <begin position="24"/>
        <end position="720"/>
    </location>
</feature>
<dbReference type="SUPFAM" id="SSF52540">
    <property type="entry name" value="P-loop containing nucleoside triphosphate hydrolases"/>
    <property type="match status" value="1"/>
</dbReference>
<gene>
    <name evidence="3" type="ORF">UV58_C0004G0045</name>
</gene>
<dbReference type="InterPro" id="IPR003593">
    <property type="entry name" value="AAA+_ATPase"/>
</dbReference>
<feature type="coiled-coil region" evidence="1">
    <location>
        <begin position="249"/>
        <end position="344"/>
    </location>
</feature>
<feature type="coiled-coil region" evidence="1">
    <location>
        <begin position="168"/>
        <end position="195"/>
    </location>
</feature>
<protein>
    <submittedName>
        <fullName evidence="3">Chromosome partition protein Smc</fullName>
    </submittedName>
</protein>
<dbReference type="AlphaFoldDB" id="A0A0G1CBE6"/>
<feature type="coiled-coil region" evidence="1">
    <location>
        <begin position="378"/>
        <end position="405"/>
    </location>
</feature>
<dbReference type="EMBL" id="LCFA01000004">
    <property type="protein sequence ID" value="KKS82872.1"/>
    <property type="molecule type" value="Genomic_DNA"/>
</dbReference>
<dbReference type="InterPro" id="IPR027417">
    <property type="entry name" value="P-loop_NTPase"/>
</dbReference>
<dbReference type="Pfam" id="PF02463">
    <property type="entry name" value="SMC_N"/>
    <property type="match status" value="1"/>
</dbReference>
<name>A0A0G1CBE6_9BACT</name>
<sequence length="737" mass="83322">MFLKRLEINGFKSFAGKTVFNFSDAGIVCIVGPNGSGKSNIIDAIRWLIGEREAKALRGEKIEDLIFAGTPKKPRQSLAKVNLVFDNSTGTLPVDFKEVIISRSINRGGVSQYFINDSEVRLKDIIDFFSKIRLGTRGLSVIGQGEGDIFVKASPWERMMMVQEILGLKEYHLKKNEAERKLKNTKINLEKVAAMVGEVAPRLRTLKKQTVRWAKRFEIEQELESLEENFFAFKIKNLLETGKKARQPLGEIENQIREIQKETEKAENNLEAVEATASAAKEIDKIQKIKKGLLSEKSSLEKELFRLEIELEKKEVAPDSLISLEEIKKLIDDVKEKLSRLLEERDPDALRKGIGAVIVAVDAVFSKNKKGDADESLIKSVDQKKKHLLSQVDALDKQLKKLDEEESYFSKNLEEFNSRFKEAFSCLESLRQKLQFLGKEKERVVFEEEKIAYRLDELKNQIHSFGRHFKTFEDLALSETFNVSFSGEELEQSERKILKLRGELASIGEIDQSLVKEAEEVEAHHNFLVKESKDLSLAVENLAILIKELGDKISGEFRSSFSRVNEEFHKFFRIMFGGGQAKMKIISKEKVIAGVNPEDEKEIPEVSQEDNGEEEIGIDIDLSIPQKKINSLEMLSGGEKSLVSLAVLFALISVSPPPFLVLDEADSALDEKNSRRFSELVKTFAKNSQFVIVTHNRVTMEAADALYGVTMDDTGSSKILSLRLEDKVVSDYARTGK</sequence>
<evidence type="ECO:0000259" key="2">
    <source>
        <dbReference type="SMART" id="SM00382"/>
    </source>
</evidence>
<dbReference type="Proteomes" id="UP000034810">
    <property type="component" value="Unassembled WGS sequence"/>
</dbReference>
<dbReference type="PATRIC" id="fig|1619011.3.peg.198"/>
<dbReference type="PANTHER" id="PTHR43977">
    <property type="entry name" value="STRUCTURAL MAINTENANCE OF CHROMOSOMES PROTEIN 3"/>
    <property type="match status" value="1"/>
</dbReference>
<dbReference type="Gene3D" id="3.40.50.300">
    <property type="entry name" value="P-loop containing nucleotide triphosphate hydrolases"/>
    <property type="match status" value="2"/>
</dbReference>
<keyword evidence="1" id="KW-0175">Coiled coil</keyword>
<reference evidence="3 4" key="1">
    <citation type="journal article" date="2015" name="Nature">
        <title>rRNA introns, odd ribosomes, and small enigmatic genomes across a large radiation of phyla.</title>
        <authorList>
            <person name="Brown C.T."/>
            <person name="Hug L.A."/>
            <person name="Thomas B.C."/>
            <person name="Sharon I."/>
            <person name="Castelle C.J."/>
            <person name="Singh A."/>
            <person name="Wilkins M.J."/>
            <person name="Williams K.H."/>
            <person name="Banfield J.F."/>
        </authorList>
    </citation>
    <scope>NUCLEOTIDE SEQUENCE [LARGE SCALE GENOMIC DNA]</scope>
</reference>
<organism evidence="3 4">
    <name type="scientific">Candidatus Wolfebacteria bacterium GW2011_GWC1_43_10</name>
    <dbReference type="NCBI Taxonomy" id="1619011"/>
    <lineage>
        <taxon>Bacteria</taxon>
        <taxon>Candidatus Wolfeibacteriota</taxon>
    </lineage>
</organism>
<comment type="caution">
    <text evidence="3">The sequence shown here is derived from an EMBL/GenBank/DDBJ whole genome shotgun (WGS) entry which is preliminary data.</text>
</comment>
<dbReference type="InterPro" id="IPR003395">
    <property type="entry name" value="RecF/RecN/SMC_N"/>
</dbReference>
<evidence type="ECO:0000313" key="4">
    <source>
        <dbReference type="Proteomes" id="UP000034810"/>
    </source>
</evidence>
<evidence type="ECO:0000313" key="3">
    <source>
        <dbReference type="EMBL" id="KKS82872.1"/>
    </source>
</evidence>
<proteinExistence type="predicted"/>
<evidence type="ECO:0000256" key="1">
    <source>
        <dbReference type="SAM" id="Coils"/>
    </source>
</evidence>